<gene>
    <name evidence="1" type="ORF">SAMN05414137_1478</name>
</gene>
<reference evidence="2" key="1">
    <citation type="submission" date="2016-10" db="EMBL/GenBank/DDBJ databases">
        <authorList>
            <person name="Varghese N."/>
        </authorList>
    </citation>
    <scope>NUCLEOTIDE SEQUENCE [LARGE SCALE GENOMIC DNA]</scope>
    <source>
        <strain evidence="2">DSM 45096 / BCRC 16803 / CGMCC 4.1857 / CIP 109030 / JCM 12277 / KCTC 19219 / NBRC 100920 / 33214</strain>
    </source>
</reference>
<sequence length="126" mass="13698">MQTPRRGARFWVGLAVAVAVGGTVMAGGGWWVDYRLVDHTWAFWAPPLDLPYCGRDFVLSDTLPAVPEGGFTKPVYRAGYGDWQVYEHSFDPADAAPGCPTDGPPGGLYLVRDQHEVDEYVLSGGP</sequence>
<dbReference type="RefSeq" id="WP_075004282.1">
    <property type="nucleotide sequence ID" value="NZ_BBPN01000073.1"/>
</dbReference>
<name>A0A1H8AM45_STRJI</name>
<dbReference type="Proteomes" id="UP000183015">
    <property type="component" value="Unassembled WGS sequence"/>
</dbReference>
<dbReference type="AlphaFoldDB" id="A0A1H8AM45"/>
<evidence type="ECO:0000313" key="1">
    <source>
        <dbReference type="EMBL" id="SEM71576.1"/>
    </source>
</evidence>
<accession>A0A1H8AM45</accession>
<organism evidence="1 2">
    <name type="scientific">Streptacidiphilus jiangxiensis</name>
    <dbReference type="NCBI Taxonomy" id="235985"/>
    <lineage>
        <taxon>Bacteria</taxon>
        <taxon>Bacillati</taxon>
        <taxon>Actinomycetota</taxon>
        <taxon>Actinomycetes</taxon>
        <taxon>Kitasatosporales</taxon>
        <taxon>Streptomycetaceae</taxon>
        <taxon>Streptacidiphilus</taxon>
    </lineage>
</organism>
<dbReference type="EMBL" id="FOAZ01000047">
    <property type="protein sequence ID" value="SEM71576.1"/>
    <property type="molecule type" value="Genomic_DNA"/>
</dbReference>
<evidence type="ECO:0000313" key="2">
    <source>
        <dbReference type="Proteomes" id="UP000183015"/>
    </source>
</evidence>
<protein>
    <submittedName>
        <fullName evidence="1">Uncharacterized protein</fullName>
    </submittedName>
</protein>
<proteinExistence type="predicted"/>
<dbReference type="STRING" id="235985.SAMN05414137_1478"/>
<keyword evidence="2" id="KW-1185">Reference proteome</keyword>